<dbReference type="InterPro" id="IPR050256">
    <property type="entry name" value="Glycosyltransferase_2"/>
</dbReference>
<organism evidence="4 5">
    <name type="scientific">Candidatus Falkowbacteria bacterium GW2011_GWE1_38_31</name>
    <dbReference type="NCBI Taxonomy" id="1618638"/>
    <lineage>
        <taxon>Bacteria</taxon>
        <taxon>Candidatus Falkowiibacteriota</taxon>
    </lineage>
</organism>
<protein>
    <submittedName>
        <fullName evidence="4">Glycosyl transferase family 2</fullName>
    </submittedName>
</protein>
<keyword evidence="1" id="KW-0472">Membrane</keyword>
<feature type="transmembrane region" description="Helical" evidence="1">
    <location>
        <begin position="344"/>
        <end position="361"/>
    </location>
</feature>
<feature type="transmembrane region" description="Helical" evidence="1">
    <location>
        <begin position="246"/>
        <end position="270"/>
    </location>
</feature>
<feature type="transmembrane region" description="Helical" evidence="1">
    <location>
        <begin position="616"/>
        <end position="642"/>
    </location>
</feature>
<evidence type="ECO:0000313" key="5">
    <source>
        <dbReference type="Proteomes" id="UP000034022"/>
    </source>
</evidence>
<keyword evidence="4" id="KW-0808">Transferase</keyword>
<dbReference type="PANTHER" id="PTHR48090">
    <property type="entry name" value="UNDECAPRENYL-PHOSPHATE 4-DEOXY-4-FORMAMIDO-L-ARABINOSE TRANSFERASE-RELATED"/>
    <property type="match status" value="1"/>
</dbReference>
<feature type="transmembrane region" description="Helical" evidence="1">
    <location>
        <begin position="675"/>
        <end position="694"/>
    </location>
</feature>
<dbReference type="Gene3D" id="3.90.550.10">
    <property type="entry name" value="Spore Coat Polysaccharide Biosynthesis Protein SpsA, Chain A"/>
    <property type="match status" value="1"/>
</dbReference>
<keyword evidence="1" id="KW-1133">Transmembrane helix</keyword>
<evidence type="ECO:0000256" key="1">
    <source>
        <dbReference type="SAM" id="Phobius"/>
    </source>
</evidence>
<dbReference type="InterPro" id="IPR038731">
    <property type="entry name" value="RgtA/B/C-like"/>
</dbReference>
<dbReference type="Proteomes" id="UP000034022">
    <property type="component" value="Unassembled WGS sequence"/>
</dbReference>
<evidence type="ECO:0000313" key="4">
    <source>
        <dbReference type="EMBL" id="KKQ71252.1"/>
    </source>
</evidence>
<dbReference type="CDD" id="cd04179">
    <property type="entry name" value="DPM_DPG-synthase_like"/>
    <property type="match status" value="1"/>
</dbReference>
<feature type="transmembrane region" description="Helical" evidence="1">
    <location>
        <begin position="319"/>
        <end position="337"/>
    </location>
</feature>
<dbReference type="Pfam" id="PF00535">
    <property type="entry name" value="Glycos_transf_2"/>
    <property type="match status" value="1"/>
</dbReference>
<feature type="transmembrane region" description="Helical" evidence="1">
    <location>
        <begin position="367"/>
        <end position="387"/>
    </location>
</feature>
<sequence>MKINKLSIIIPVFNEEKTIEAILDRIEKSKIRTDIEKEIIIIDDGSTDGTRDILQGYADKYRIVFQEKNQGKGAAVRTGFAIASGDYAIVQDADLEYNPDDIQGLIEKAEQTDAKIVFGSRVLGLDKREETPGIFYYLGGHFLSWLTNFLYGAHITDEPTCYKMFSREVLANIKLECDGFEFCPEVTAKALKAGYEIAEAPISYKTRTKKEGKKIKLFRDGWLAIWTLLKYRFNDKRALFGFVKLYKWWLVLIAAYLLVRVVLFGGLWGASANGWENFYNQAQSGHAVLLANWHEPCDWHPPLYYFFTTVFLLMFKSAWPVYLAQMILALAGVYLIYKIGKLFFSPRVAFIATFIAAIEPYSAWHNFLLTAESLSAFFLLLGIYYFFRFFQNSKTVFLLGAAIIFGFATLTRLNTLYLPQALSLGILSIYFIRRPFGLPYFSGLKFKNILLVVLLFNAVYFAVLFPWQMRNKIVYGKYTIANVLMTNVFHYNYPTAMFIKDNISYDEANNLIRQKAENDLGKNVGDQGDCSLFSKDELVKQFDYYKKESGKYMKENFWQYTRVHLIRTAPFFLDSGYLNLIQEFTGVYAKPDITGSLMTGNFKAVFDYLKNFNFSLLAYLFGLAFWGICSLSVFGGIIYTYFKDRNKLLFFLLSAGVIIYSALLCSPFVLARYRLPVYVFFLVPFVYMIGEVLIKIKKRFFN</sequence>
<dbReference type="EMBL" id="LBUU01000001">
    <property type="protein sequence ID" value="KKQ71252.1"/>
    <property type="molecule type" value="Genomic_DNA"/>
</dbReference>
<feature type="domain" description="Glycosyltransferase RgtA/B/C/D-like" evidence="3">
    <location>
        <begin position="300"/>
        <end position="424"/>
    </location>
</feature>
<comment type="caution">
    <text evidence="4">The sequence shown here is derived from an EMBL/GenBank/DDBJ whole genome shotgun (WGS) entry which is preliminary data.</text>
</comment>
<name>A0A0G0JXE8_9BACT</name>
<dbReference type="PANTHER" id="PTHR48090:SF7">
    <property type="entry name" value="RFBJ PROTEIN"/>
    <property type="match status" value="1"/>
</dbReference>
<dbReference type="InterPro" id="IPR029044">
    <property type="entry name" value="Nucleotide-diphossugar_trans"/>
</dbReference>
<gene>
    <name evidence="4" type="ORF">US91_C0001G0179</name>
</gene>
<feature type="transmembrane region" description="Helical" evidence="1">
    <location>
        <begin position="394"/>
        <end position="411"/>
    </location>
</feature>
<proteinExistence type="predicted"/>
<evidence type="ECO:0000259" key="2">
    <source>
        <dbReference type="Pfam" id="PF00535"/>
    </source>
</evidence>
<keyword evidence="1" id="KW-0812">Transmembrane</keyword>
<dbReference type="GO" id="GO:0016740">
    <property type="term" value="F:transferase activity"/>
    <property type="evidence" value="ECO:0007669"/>
    <property type="project" value="UniProtKB-KW"/>
</dbReference>
<feature type="transmembrane region" description="Helical" evidence="1">
    <location>
        <begin position="649"/>
        <end position="669"/>
    </location>
</feature>
<reference evidence="4 5" key="1">
    <citation type="journal article" date="2015" name="Nature">
        <title>rRNA introns, odd ribosomes, and small enigmatic genomes across a large radiation of phyla.</title>
        <authorList>
            <person name="Brown C.T."/>
            <person name="Hug L.A."/>
            <person name="Thomas B.C."/>
            <person name="Sharon I."/>
            <person name="Castelle C.J."/>
            <person name="Singh A."/>
            <person name="Wilkins M.J."/>
            <person name="Williams K.H."/>
            <person name="Banfield J.F."/>
        </authorList>
    </citation>
    <scope>NUCLEOTIDE SEQUENCE [LARGE SCALE GENOMIC DNA]</scope>
</reference>
<accession>A0A0G0JXE8</accession>
<dbReference type="AlphaFoldDB" id="A0A0G0JXE8"/>
<dbReference type="Pfam" id="PF13231">
    <property type="entry name" value="PMT_2"/>
    <property type="match status" value="1"/>
</dbReference>
<dbReference type="SUPFAM" id="SSF53448">
    <property type="entry name" value="Nucleotide-diphospho-sugar transferases"/>
    <property type="match status" value="1"/>
</dbReference>
<feature type="transmembrane region" description="Helical" evidence="1">
    <location>
        <begin position="448"/>
        <end position="467"/>
    </location>
</feature>
<evidence type="ECO:0000259" key="3">
    <source>
        <dbReference type="Pfam" id="PF13231"/>
    </source>
</evidence>
<dbReference type="InterPro" id="IPR001173">
    <property type="entry name" value="Glyco_trans_2-like"/>
</dbReference>
<feature type="domain" description="Glycosyltransferase 2-like" evidence="2">
    <location>
        <begin position="7"/>
        <end position="171"/>
    </location>
</feature>